<organism evidence="3 4">
    <name type="scientific">Pseudobacteroides cellulosolvens ATCC 35603 = DSM 2933</name>
    <dbReference type="NCBI Taxonomy" id="398512"/>
    <lineage>
        <taxon>Bacteria</taxon>
        <taxon>Bacillati</taxon>
        <taxon>Bacillota</taxon>
        <taxon>Clostridia</taxon>
        <taxon>Eubacteriales</taxon>
        <taxon>Oscillospiraceae</taxon>
        <taxon>Pseudobacteroides</taxon>
    </lineage>
</organism>
<gene>
    <name evidence="3" type="ORF">Bccel_2721</name>
</gene>
<dbReference type="CDD" id="cd09124">
    <property type="entry name" value="PLDc_like_TrmB_middle"/>
    <property type="match status" value="1"/>
</dbReference>
<dbReference type="eggNOG" id="COG1378">
    <property type="taxonomic scope" value="Bacteria"/>
</dbReference>
<dbReference type="Gene3D" id="1.10.10.10">
    <property type="entry name" value="Winged helix-like DNA-binding domain superfamily/Winged helix DNA-binding domain"/>
    <property type="match status" value="1"/>
</dbReference>
<dbReference type="SUPFAM" id="SSF46785">
    <property type="entry name" value="Winged helix' DNA-binding domain"/>
    <property type="match status" value="1"/>
</dbReference>
<name>A0A0L6JP20_9FIRM</name>
<keyword evidence="4" id="KW-1185">Reference proteome</keyword>
<dbReference type="InterPro" id="IPR036388">
    <property type="entry name" value="WH-like_DNA-bd_sf"/>
</dbReference>
<dbReference type="InterPro" id="IPR036390">
    <property type="entry name" value="WH_DNA-bd_sf"/>
</dbReference>
<dbReference type="InterPro" id="IPR021586">
    <property type="entry name" value="Tscrpt_reg_TrmB_C"/>
</dbReference>
<dbReference type="InterPro" id="IPR002831">
    <property type="entry name" value="Tscrpt_reg_TrmB_N"/>
</dbReference>
<dbReference type="EMBL" id="LGTC01000001">
    <property type="protein sequence ID" value="KNY27450.1"/>
    <property type="molecule type" value="Genomic_DNA"/>
</dbReference>
<dbReference type="Pfam" id="PF11495">
    <property type="entry name" value="Regulator_TrmB"/>
    <property type="match status" value="1"/>
</dbReference>
<proteinExistence type="predicted"/>
<protein>
    <submittedName>
        <fullName evidence="3">Transcriptional regulator, TrmB family</fullName>
    </submittedName>
</protein>
<reference evidence="4" key="1">
    <citation type="submission" date="2015-07" db="EMBL/GenBank/DDBJ databases">
        <title>Near-Complete Genome Sequence of the Cellulolytic Bacterium Bacteroides (Pseudobacteroides) cellulosolvens ATCC 35603.</title>
        <authorList>
            <person name="Dassa B."/>
            <person name="Utturkar S.M."/>
            <person name="Klingeman D.M."/>
            <person name="Hurt R.A."/>
            <person name="Keller M."/>
            <person name="Xu J."/>
            <person name="Reddy Y.H.K."/>
            <person name="Borovok I."/>
            <person name="Grinberg I.R."/>
            <person name="Lamed R."/>
            <person name="Zhivin O."/>
            <person name="Bayer E.A."/>
            <person name="Brown S.D."/>
        </authorList>
    </citation>
    <scope>NUCLEOTIDE SEQUENCE [LARGE SCALE GENOMIC DNA]</scope>
    <source>
        <strain evidence="4">DSM 2933</strain>
    </source>
</reference>
<dbReference type="PANTHER" id="PTHR34293:SF1">
    <property type="entry name" value="HTH-TYPE TRANSCRIPTIONAL REGULATOR TRMBL2"/>
    <property type="match status" value="1"/>
</dbReference>
<evidence type="ECO:0000259" key="2">
    <source>
        <dbReference type="Pfam" id="PF11495"/>
    </source>
</evidence>
<dbReference type="PANTHER" id="PTHR34293">
    <property type="entry name" value="HTH-TYPE TRANSCRIPTIONAL REGULATOR TRMBL2"/>
    <property type="match status" value="1"/>
</dbReference>
<accession>A0A0L6JP20</accession>
<sequence length="235" mass="26242">MMNLIECLMKTGLTRHESELYVALSREGELTGYEAAKVTGIPRANAYQALAALVEKGGAFLVEGSVPRYTSVTVDEYCKNVLRHMEEVVEIIKKECPQRRKPYEPYITITGFKHILDKIKNIIDEAQERVYISMSDTEFTYITDEIQNALKRGVRVVAIASGKLDIKGAIIHYTAKAPGQIRIIADSANVLTGSISESEQDTCLYSKNKPLVELIKDSLKNEIKLSELEGGKKNE</sequence>
<dbReference type="STRING" id="398512.Bccel_2721"/>
<feature type="domain" description="Transcription regulator TrmB C-terminal" evidence="2">
    <location>
        <begin position="108"/>
        <end position="193"/>
    </location>
</feature>
<dbReference type="Gene3D" id="3.30.870.10">
    <property type="entry name" value="Endonuclease Chain A"/>
    <property type="match status" value="1"/>
</dbReference>
<dbReference type="SUPFAM" id="SSF56024">
    <property type="entry name" value="Phospholipase D/nuclease"/>
    <property type="match status" value="1"/>
</dbReference>
<dbReference type="Pfam" id="PF01978">
    <property type="entry name" value="TrmB"/>
    <property type="match status" value="1"/>
</dbReference>
<evidence type="ECO:0000259" key="1">
    <source>
        <dbReference type="Pfam" id="PF01978"/>
    </source>
</evidence>
<feature type="domain" description="Transcription regulator TrmB N-terminal" evidence="1">
    <location>
        <begin position="8"/>
        <end position="72"/>
    </location>
</feature>
<dbReference type="AlphaFoldDB" id="A0A0L6JP20"/>
<evidence type="ECO:0000313" key="3">
    <source>
        <dbReference type="EMBL" id="KNY27450.1"/>
    </source>
</evidence>
<evidence type="ECO:0000313" key="4">
    <source>
        <dbReference type="Proteomes" id="UP000036923"/>
    </source>
</evidence>
<comment type="caution">
    <text evidence="3">The sequence shown here is derived from an EMBL/GenBank/DDBJ whole genome shotgun (WGS) entry which is preliminary data.</text>
</comment>
<dbReference type="InterPro" id="IPR051797">
    <property type="entry name" value="TrmB-like"/>
</dbReference>
<dbReference type="Proteomes" id="UP000036923">
    <property type="component" value="Unassembled WGS sequence"/>
</dbReference>